<protein>
    <submittedName>
        <fullName evidence="6">LysR substrate-binding protein</fullName>
    </submittedName>
</protein>
<dbReference type="InterPro" id="IPR058163">
    <property type="entry name" value="LysR-type_TF_proteobact-type"/>
</dbReference>
<gene>
    <name evidence="6" type="ORF">MPL3356_160030</name>
    <name evidence="7" type="ORF">MPL3365_100139</name>
</gene>
<dbReference type="InterPro" id="IPR005119">
    <property type="entry name" value="LysR_subst-bd"/>
</dbReference>
<feature type="domain" description="HTH lysR-type" evidence="5">
    <location>
        <begin position="4"/>
        <end position="61"/>
    </location>
</feature>
<comment type="similarity">
    <text evidence="1">Belongs to the LysR transcriptional regulatory family.</text>
</comment>
<evidence type="ECO:0000256" key="4">
    <source>
        <dbReference type="ARBA" id="ARBA00023163"/>
    </source>
</evidence>
<accession>A0A090DFL0</accession>
<dbReference type="Gene3D" id="3.40.190.10">
    <property type="entry name" value="Periplasmic binding protein-like II"/>
    <property type="match status" value="2"/>
</dbReference>
<dbReference type="SUPFAM" id="SSF46785">
    <property type="entry name" value="Winged helix' DNA-binding domain"/>
    <property type="match status" value="1"/>
</dbReference>
<sequence>MALPSLNGMRAFEAAARLGSIKDAAEELHLTPSAVSRHIRALEKNLGQDLFERGFRQITPTIRGSYYARSLSEAFEAIWRATDDVSFVDGPWHGRTQRVRVLCVPTVLNLWLADRLPNFRRLHPSVDLEISTSGKRANFDLAIVDEFVYKAGPALTLLIPLLLTPVCAPSLLEGPVPLRSPADLVNHHLIHECETMRWKRWLEQEGVLDTTPKSSTTLDDCTLIMREVINGAGIALADTIMAQDLLQQGRLVAPFSARHAYPAGIYLHQRRSIGNKPGTGLFQDWLLAEIADHKRTMGIA</sequence>
<organism evidence="6 8">
    <name type="scientific">Mesorhizobium plurifarium</name>
    <dbReference type="NCBI Taxonomy" id="69974"/>
    <lineage>
        <taxon>Bacteria</taxon>
        <taxon>Pseudomonadati</taxon>
        <taxon>Pseudomonadota</taxon>
        <taxon>Alphaproteobacteria</taxon>
        <taxon>Hyphomicrobiales</taxon>
        <taxon>Phyllobacteriaceae</taxon>
        <taxon>Mesorhizobium</taxon>
    </lineage>
</organism>
<dbReference type="Proteomes" id="UP000045285">
    <property type="component" value="Unassembled WGS sequence"/>
</dbReference>
<proteinExistence type="inferred from homology"/>
<name>A0A090DFL0_MESPL</name>
<dbReference type="SUPFAM" id="SSF53850">
    <property type="entry name" value="Periplasmic binding protein-like II"/>
    <property type="match status" value="1"/>
</dbReference>
<dbReference type="PROSITE" id="PS50931">
    <property type="entry name" value="HTH_LYSR"/>
    <property type="match status" value="1"/>
</dbReference>
<evidence type="ECO:0000256" key="2">
    <source>
        <dbReference type="ARBA" id="ARBA00023015"/>
    </source>
</evidence>
<dbReference type="PRINTS" id="PR00039">
    <property type="entry name" value="HTHLYSR"/>
</dbReference>
<keyword evidence="2" id="KW-0805">Transcription regulation</keyword>
<dbReference type="Proteomes" id="UP000046122">
    <property type="component" value="Unassembled WGS sequence"/>
</dbReference>
<dbReference type="PANTHER" id="PTHR30537">
    <property type="entry name" value="HTH-TYPE TRANSCRIPTIONAL REGULATOR"/>
    <property type="match status" value="1"/>
</dbReference>
<dbReference type="GO" id="GO:0006351">
    <property type="term" value="P:DNA-templated transcription"/>
    <property type="evidence" value="ECO:0007669"/>
    <property type="project" value="TreeGrafter"/>
</dbReference>
<dbReference type="PANTHER" id="PTHR30537:SF74">
    <property type="entry name" value="HTH-TYPE TRANSCRIPTIONAL REGULATOR TRPI"/>
    <property type="match status" value="1"/>
</dbReference>
<dbReference type="EMBL" id="CCMZ01000008">
    <property type="protein sequence ID" value="CDX14520.1"/>
    <property type="molecule type" value="Genomic_DNA"/>
</dbReference>
<dbReference type="GO" id="GO:0003700">
    <property type="term" value="F:DNA-binding transcription factor activity"/>
    <property type="evidence" value="ECO:0007669"/>
    <property type="project" value="InterPro"/>
</dbReference>
<dbReference type="InterPro" id="IPR000847">
    <property type="entry name" value="LysR_HTH_N"/>
</dbReference>
<dbReference type="InterPro" id="IPR036390">
    <property type="entry name" value="WH_DNA-bd_sf"/>
</dbReference>
<evidence type="ECO:0000256" key="3">
    <source>
        <dbReference type="ARBA" id="ARBA00023125"/>
    </source>
</evidence>
<dbReference type="InterPro" id="IPR036388">
    <property type="entry name" value="WH-like_DNA-bd_sf"/>
</dbReference>
<dbReference type="GO" id="GO:0043565">
    <property type="term" value="F:sequence-specific DNA binding"/>
    <property type="evidence" value="ECO:0007669"/>
    <property type="project" value="TreeGrafter"/>
</dbReference>
<evidence type="ECO:0000313" key="9">
    <source>
        <dbReference type="Proteomes" id="UP000046122"/>
    </source>
</evidence>
<keyword evidence="3" id="KW-0238">DNA-binding</keyword>
<reference evidence="8" key="2">
    <citation type="submission" date="2014-08" db="EMBL/GenBank/DDBJ databases">
        <authorList>
            <person name="Moulin L."/>
        </authorList>
    </citation>
    <scope>NUCLEOTIDE SEQUENCE [LARGE SCALE GENOMIC DNA]</scope>
</reference>
<dbReference type="AlphaFoldDB" id="A0A090DFL0"/>
<dbReference type="Gene3D" id="1.10.10.10">
    <property type="entry name" value="Winged helix-like DNA-binding domain superfamily/Winged helix DNA-binding domain"/>
    <property type="match status" value="1"/>
</dbReference>
<dbReference type="STRING" id="69974.MPLDJ20_120015"/>
<evidence type="ECO:0000313" key="7">
    <source>
        <dbReference type="EMBL" id="CDX49638.1"/>
    </source>
</evidence>
<dbReference type="EMBL" id="CCNE01000002">
    <property type="protein sequence ID" value="CDX49638.1"/>
    <property type="molecule type" value="Genomic_DNA"/>
</dbReference>
<keyword evidence="8" id="KW-1185">Reference proteome</keyword>
<dbReference type="Pfam" id="PF00126">
    <property type="entry name" value="HTH_1"/>
    <property type="match status" value="1"/>
</dbReference>
<evidence type="ECO:0000256" key="1">
    <source>
        <dbReference type="ARBA" id="ARBA00009437"/>
    </source>
</evidence>
<reference evidence="6 9" key="1">
    <citation type="submission" date="2014-08" db="EMBL/GenBank/DDBJ databases">
        <authorList>
            <person name="Moulin Lionel"/>
        </authorList>
    </citation>
    <scope>NUCLEOTIDE SEQUENCE [LARGE SCALE GENOMIC DNA]</scope>
</reference>
<keyword evidence="4" id="KW-0804">Transcription</keyword>
<dbReference type="Pfam" id="PF03466">
    <property type="entry name" value="LysR_substrate"/>
    <property type="match status" value="1"/>
</dbReference>
<evidence type="ECO:0000313" key="6">
    <source>
        <dbReference type="EMBL" id="CDX14520.1"/>
    </source>
</evidence>
<evidence type="ECO:0000259" key="5">
    <source>
        <dbReference type="PROSITE" id="PS50931"/>
    </source>
</evidence>
<evidence type="ECO:0000313" key="8">
    <source>
        <dbReference type="Proteomes" id="UP000045285"/>
    </source>
</evidence>